<dbReference type="STRING" id="1702221.AALO17_10590"/>
<dbReference type="EMBL" id="CP011391">
    <property type="protein sequence ID" value="AMK54193.1"/>
    <property type="molecule type" value="Genomic_DNA"/>
</dbReference>
<name>A0A140DU66_9FIRM</name>
<dbReference type="KEGG" id="fro:AALO17_10590"/>
<organism evidence="1 2">
    <name type="scientific">Faecalibaculum rodentium</name>
    <dbReference type="NCBI Taxonomy" id="1702221"/>
    <lineage>
        <taxon>Bacteria</taxon>
        <taxon>Bacillati</taxon>
        <taxon>Bacillota</taxon>
        <taxon>Erysipelotrichia</taxon>
        <taxon>Erysipelotrichales</taxon>
        <taxon>Erysipelotrichaceae</taxon>
        <taxon>Faecalibaculum</taxon>
    </lineage>
</organism>
<protein>
    <submittedName>
        <fullName evidence="1">Uncharacterized protein</fullName>
    </submittedName>
</protein>
<sequence length="43" mass="4915">MIPFCLQYSTADNPEESKSVNMVYHLSLVESVITKGLLCSYRF</sequence>
<gene>
    <name evidence="1" type="ORF">AALO17_10590</name>
</gene>
<dbReference type="Proteomes" id="UP000069771">
    <property type="component" value="Chromosome"/>
</dbReference>
<dbReference type="AlphaFoldDB" id="A0A140DU66"/>
<keyword evidence="2" id="KW-1185">Reference proteome</keyword>
<reference evidence="1 2" key="1">
    <citation type="journal article" date="2016" name="Gut Pathog.">
        <title>Whole genome sequencing of "Faecalibaculum rodentium" ALO17, isolated from C57BL/6J laboratory mouse feces.</title>
        <authorList>
            <person name="Lim S."/>
            <person name="Chang D.H."/>
            <person name="Ahn S."/>
            <person name="Kim B.C."/>
        </authorList>
    </citation>
    <scope>NUCLEOTIDE SEQUENCE [LARGE SCALE GENOMIC DNA]</scope>
    <source>
        <strain evidence="1 2">Alo17</strain>
    </source>
</reference>
<accession>A0A140DU66</accession>
<evidence type="ECO:0000313" key="1">
    <source>
        <dbReference type="EMBL" id="AMK54193.1"/>
    </source>
</evidence>
<proteinExistence type="predicted"/>
<evidence type="ECO:0000313" key="2">
    <source>
        <dbReference type="Proteomes" id="UP000069771"/>
    </source>
</evidence>